<name>A0A3A0GZ63_STAGA</name>
<dbReference type="AlphaFoldDB" id="A0A3A0GZ63"/>
<dbReference type="RefSeq" id="WP_119480241.1">
    <property type="nucleotide sequence ID" value="NZ_JANILE010000002.1"/>
</dbReference>
<evidence type="ECO:0000313" key="2">
    <source>
        <dbReference type="Proteomes" id="UP000283576"/>
    </source>
</evidence>
<proteinExistence type="predicted"/>
<dbReference type="EMBL" id="QXRZ01000009">
    <property type="protein sequence ID" value="RIL41630.1"/>
    <property type="molecule type" value="Genomic_DNA"/>
</dbReference>
<dbReference type="Pfam" id="PF10593">
    <property type="entry name" value="Z1"/>
    <property type="match status" value="1"/>
</dbReference>
<comment type="caution">
    <text evidence="1">The sequence shown here is derived from an EMBL/GenBank/DDBJ whole genome shotgun (WGS) entry which is preliminary data.</text>
</comment>
<reference evidence="1 2" key="1">
    <citation type="journal article" date="2016" name="Front. Microbiol.">
        <title>Comprehensive Phylogenetic Analysis of Bovine Non-aureus Staphylococci Species Based on Whole-Genome Sequencing.</title>
        <authorList>
            <person name="Naushad S."/>
            <person name="Barkema H.W."/>
            <person name="Luby C."/>
            <person name="Condas L.A."/>
            <person name="Nobrega D.B."/>
            <person name="Carson D.A."/>
            <person name="De Buck J."/>
        </authorList>
    </citation>
    <scope>NUCLEOTIDE SEQUENCE [LARGE SCALE GENOMIC DNA]</scope>
    <source>
        <strain evidence="1 2">SNUC 1388</strain>
    </source>
</reference>
<accession>A0A3A0GZ63</accession>
<gene>
    <name evidence="1" type="ORF">BUZ01_11905</name>
</gene>
<dbReference type="InterPro" id="IPR018310">
    <property type="entry name" value="Put_endonuclease_Z1-dom"/>
</dbReference>
<evidence type="ECO:0000313" key="1">
    <source>
        <dbReference type="EMBL" id="RIL41630.1"/>
    </source>
</evidence>
<organism evidence="1 2">
    <name type="scientific">Staphylococcus gallinarum</name>
    <dbReference type="NCBI Taxonomy" id="1293"/>
    <lineage>
        <taxon>Bacteria</taxon>
        <taxon>Bacillati</taxon>
        <taxon>Bacillota</taxon>
        <taxon>Bacilli</taxon>
        <taxon>Bacillales</taxon>
        <taxon>Staphylococcaceae</taxon>
        <taxon>Staphylococcus</taxon>
    </lineage>
</organism>
<dbReference type="Proteomes" id="UP000283576">
    <property type="component" value="Unassembled WGS sequence"/>
</dbReference>
<protein>
    <submittedName>
        <fullName evidence="1">Uncharacterized protein</fullName>
    </submittedName>
</protein>
<sequence>MDLSDKKYDKYVAFIENERNTGRSWQELMVMDYKGMPLKTFISMLASVLSAEVVSTSEWEDLVTEMEEREKKLEVKKLGDNILNDAEIPSSPYSSWQLYKSRLQNQGFSTKSIRSIEKSSFDILKSLSMDTTESGPIKGLVVGNVQSGKTANMAGLMSLAADNGFNYFIVLSGVIENLRKQTANRLYEDMNSSGRGNLKWNHVENPKPMSRFPEHNISNFNLGPKDKDRYFTVCLKNKSRLNKLKRWLLSDKNKAKQMKILIIDDEADQASINTKKIEEEYSTINALIRELVNNDKFAAMNYISYTATPYANVLNETDEDTLYPKNFIKLLEPSEDYIGPKQLFGSEIPERSPNIDIVKEITDVEYEIINDIQKGVSNDPLPLSFKESIHWFLISVAAMRVLNHKKPISMLVHTSFKIDHHEIIAKKIEDYLKHVKENFESIIDVMKIQYQSEKDTLNRDIFLENIPEYSTPDKVPEYPQWEDVLKELEYLLKDNEVSNILLDNEGEPIFHTGVHLAIDNSRTRIDNQTVRLIYPNKTNMPEKAPAFIVVGGNTLSRGLTLEGLTATYFLRTTNQADTLMQMGRWFGFRKGYEVFPRVWMDQMALNRFTFLSQMNEELREEIQIYAETGNSPLDYAPRIKNSPNYKLIRITSSNKQQSAEALEFDFAGFNSQTIYFEKDKAKLDHNYFKTQEFLNSLPKPSLKKNKLIWRNVNSDKVNEFLTEYKICTSDTKMGAIPALIEWLEDKGSEFEKWSVILSSTGDVENPVEPSENWNIHGYSPDSVIRSQLAKRSNEEIISIGSLRRPEDLYADIDAELSSKETSSAKVLDVKQTREKYNYGNVPQLIIYRIDKGDKSRNKTFNKSREAIQFDQDLIGINIMLPGVSQNENMTKYVSAKINLKDQYIDEEIFEEEDVD</sequence>